<feature type="domain" description="dUTPase-like" evidence="5">
    <location>
        <begin position="13"/>
        <end position="95"/>
    </location>
</feature>
<evidence type="ECO:0000256" key="1">
    <source>
        <dbReference type="ARBA" id="ARBA00006581"/>
    </source>
</evidence>
<dbReference type="KEGG" id="vg:29068411"/>
<dbReference type="InterPro" id="IPR029054">
    <property type="entry name" value="dUTPase-like"/>
</dbReference>
<keyword evidence="3" id="KW-0378">Hydrolase</keyword>
<reference evidence="7" key="1">
    <citation type="submission" date="2016-01" db="EMBL/GenBank/DDBJ databases">
        <title>The genome sequence of bacteriophage LZ35 lytic for Acinetobacter baumannii.</title>
        <authorList>
            <person name="Guo Z."/>
            <person name="Huang H."/>
            <person name="Shi H."/>
            <person name="Sun Y."/>
        </authorList>
    </citation>
    <scope>NUCLEOTIDE SEQUENCE [LARGE SCALE GENOMIC DNA]</scope>
</reference>
<dbReference type="InterPro" id="IPR008181">
    <property type="entry name" value="dUTPase"/>
</dbReference>
<evidence type="ECO:0000256" key="3">
    <source>
        <dbReference type="ARBA" id="ARBA00022801"/>
    </source>
</evidence>
<gene>
    <name evidence="6" type="ORF">YD_36</name>
</gene>
<evidence type="ECO:0000313" key="6">
    <source>
        <dbReference type="EMBL" id="AOB43399.1"/>
    </source>
</evidence>
<dbReference type="PANTHER" id="PTHR11241">
    <property type="entry name" value="DEOXYURIDINE 5'-TRIPHOSPHATE NUCLEOTIDOHYDROLASE"/>
    <property type="match status" value="1"/>
</dbReference>
<dbReference type="InterPro" id="IPR033704">
    <property type="entry name" value="dUTPase_trimeric"/>
</dbReference>
<dbReference type="GO" id="GO:0004170">
    <property type="term" value="F:dUTP diphosphatase activity"/>
    <property type="evidence" value="ECO:0007669"/>
    <property type="project" value="UniProtKB-EC"/>
</dbReference>
<dbReference type="Proteomes" id="UP000201388">
    <property type="component" value="Segment"/>
</dbReference>
<keyword evidence="4" id="KW-0546">Nucleotide metabolism</keyword>
<dbReference type="Gene3D" id="2.70.40.10">
    <property type="match status" value="1"/>
</dbReference>
<organism evidence="6 7">
    <name type="scientific">Acinetobacter phage LZ35</name>
    <dbReference type="NCBI Taxonomy" id="1792222"/>
    <lineage>
        <taxon>Viruses</taxon>
        <taxon>Duplodnaviria</taxon>
        <taxon>Heunggongvirae</taxon>
        <taxon>Uroviricota</taxon>
        <taxon>Caudoviricetes</taxon>
        <taxon>Obolenskvirus</taxon>
        <taxon>Obolenskvirus LZ35</taxon>
    </lineage>
</organism>
<accession>A0A1B2RD86</accession>
<name>A0A1B2RD86_9CAUD</name>
<dbReference type="CDD" id="cd07557">
    <property type="entry name" value="trimeric_dUTPase"/>
    <property type="match status" value="1"/>
</dbReference>
<dbReference type="SUPFAM" id="SSF51283">
    <property type="entry name" value="dUTPase-like"/>
    <property type="match status" value="1"/>
</dbReference>
<dbReference type="RefSeq" id="YP_009291908.1">
    <property type="nucleotide sequence ID" value="NC_031117.1"/>
</dbReference>
<dbReference type="GeneID" id="29068411"/>
<evidence type="ECO:0000313" key="7">
    <source>
        <dbReference type="Proteomes" id="UP000201388"/>
    </source>
</evidence>
<dbReference type="EC" id="3.6.1.23" evidence="2"/>
<dbReference type="EMBL" id="KU510289">
    <property type="protein sequence ID" value="AOB43399.1"/>
    <property type="molecule type" value="Genomic_DNA"/>
</dbReference>
<dbReference type="GO" id="GO:0046081">
    <property type="term" value="P:dUTP catabolic process"/>
    <property type="evidence" value="ECO:0007669"/>
    <property type="project" value="InterPro"/>
</dbReference>
<protein>
    <recommendedName>
        <fullName evidence="2">dUTP diphosphatase</fullName>
        <ecNumber evidence="2">3.6.1.23</ecNumber>
    </recommendedName>
</protein>
<dbReference type="OrthoDB" id="12539at10239"/>
<dbReference type="InterPro" id="IPR036157">
    <property type="entry name" value="dUTPase-like_sf"/>
</dbReference>
<dbReference type="PANTHER" id="PTHR11241:SF0">
    <property type="entry name" value="DEOXYURIDINE 5'-TRIPHOSPHATE NUCLEOTIDOHYDROLASE"/>
    <property type="match status" value="1"/>
</dbReference>
<evidence type="ECO:0000256" key="2">
    <source>
        <dbReference type="ARBA" id="ARBA00012379"/>
    </source>
</evidence>
<evidence type="ECO:0000256" key="4">
    <source>
        <dbReference type="ARBA" id="ARBA00023080"/>
    </source>
</evidence>
<sequence>MLNVKIKKLSQDAVIPTYAKHGDAGMDLTATSKEYDDHGNVVYGTSLAFEIPNGYVGLLFPRSSNTKKDLILGNSVGVLDSGYRGEVFFKFKVSGDFWNFDNSQEDAVFETASDEKRGFSVGMDFYSVGDRIGQIIIIPIPQVNFIEVDELSSSDRGVGGFGSTDPITKSIEENYSA</sequence>
<evidence type="ECO:0000259" key="5">
    <source>
        <dbReference type="Pfam" id="PF00692"/>
    </source>
</evidence>
<keyword evidence="7" id="KW-1185">Reference proteome</keyword>
<proteinExistence type="inferred from homology"/>
<dbReference type="GO" id="GO:0006226">
    <property type="term" value="P:dUMP biosynthetic process"/>
    <property type="evidence" value="ECO:0007669"/>
    <property type="project" value="InterPro"/>
</dbReference>
<comment type="similarity">
    <text evidence="1">Belongs to the dUTPase family.</text>
</comment>
<dbReference type="GO" id="GO:0000287">
    <property type="term" value="F:magnesium ion binding"/>
    <property type="evidence" value="ECO:0007669"/>
    <property type="project" value="InterPro"/>
</dbReference>
<dbReference type="Pfam" id="PF00692">
    <property type="entry name" value="dUTPase"/>
    <property type="match status" value="1"/>
</dbReference>